<dbReference type="Proteomes" id="UP000654370">
    <property type="component" value="Unassembled WGS sequence"/>
</dbReference>
<accession>A0A8H7U950</accession>
<evidence type="ECO:0000313" key="1">
    <source>
        <dbReference type="EMBL" id="KAG2174245.1"/>
    </source>
</evidence>
<dbReference type="EMBL" id="JAEPQZ010000013">
    <property type="protein sequence ID" value="KAG2174245.1"/>
    <property type="molecule type" value="Genomic_DNA"/>
</dbReference>
<organism evidence="1 2">
    <name type="scientific">Mortierella isabellina</name>
    <name type="common">Filamentous fungus</name>
    <name type="synonym">Umbelopsis isabellina</name>
    <dbReference type="NCBI Taxonomy" id="91625"/>
    <lineage>
        <taxon>Eukaryota</taxon>
        <taxon>Fungi</taxon>
        <taxon>Fungi incertae sedis</taxon>
        <taxon>Mucoromycota</taxon>
        <taxon>Mucoromycotina</taxon>
        <taxon>Umbelopsidomycetes</taxon>
        <taxon>Umbelopsidales</taxon>
        <taxon>Umbelopsidaceae</taxon>
        <taxon>Umbelopsis</taxon>
    </lineage>
</organism>
<proteinExistence type="predicted"/>
<reference evidence="1" key="1">
    <citation type="submission" date="2020-12" db="EMBL/GenBank/DDBJ databases">
        <title>Metabolic potential, ecology and presence of endohyphal bacteria is reflected in genomic diversity of Mucoromycotina.</title>
        <authorList>
            <person name="Muszewska A."/>
            <person name="Okrasinska A."/>
            <person name="Steczkiewicz K."/>
            <person name="Drgas O."/>
            <person name="Orlowska M."/>
            <person name="Perlinska-Lenart U."/>
            <person name="Aleksandrzak-Piekarczyk T."/>
            <person name="Szatraj K."/>
            <person name="Zielenkiewicz U."/>
            <person name="Pilsyk S."/>
            <person name="Malc E."/>
            <person name="Mieczkowski P."/>
            <person name="Kruszewska J.S."/>
            <person name="Biernat P."/>
            <person name="Pawlowska J."/>
        </authorList>
    </citation>
    <scope>NUCLEOTIDE SEQUENCE</scope>
    <source>
        <strain evidence="1">WA0000067209</strain>
    </source>
</reference>
<keyword evidence="2" id="KW-1185">Reference proteome</keyword>
<name>A0A8H7U950_MORIS</name>
<dbReference type="AlphaFoldDB" id="A0A8H7U950"/>
<evidence type="ECO:0000313" key="2">
    <source>
        <dbReference type="Proteomes" id="UP000654370"/>
    </source>
</evidence>
<sequence>MSLLTLRQELALLFDNYFIPATMLDHGLVLLEKVIDIEGSTESFLKLKPNAGWHSINPSMRCLNMVYFLVKELDGSSGDQLMRGSHINVGPSTRLYAGQTMDFRRRESHRHGHQMAQSHTLMTKVKHPSSIVHGTHTIGLVSRVLIVSTAPPITKLNNPDYQGILQVWINQVAQGVPISNPPVDVMAESDTSPNMRFLRDLVQEDPIDPDQGPDLMQIEPGYIPDFIDLYPDEESDNYRGLARAVSVEQIRRADRNVPSKYPTAKQRCYSYARRTPYISVSAPSEASLLCGDVGLCSGGLILVYEAHKLHLLLWKLKRERPYPFGPFTEGSYGVTEEQGYAIIDWVMENDTLTALFPERLQQELPEMTLAEVSRTWSASTTSRLTMSVFNELPTTMA</sequence>
<comment type="caution">
    <text evidence="1">The sequence shown here is derived from an EMBL/GenBank/DDBJ whole genome shotgun (WGS) entry which is preliminary data.</text>
</comment>
<dbReference type="OrthoDB" id="10517188at2759"/>
<gene>
    <name evidence="1" type="ORF">INT43_004266</name>
</gene>
<protein>
    <submittedName>
        <fullName evidence="1">Uncharacterized protein</fullName>
    </submittedName>
</protein>